<gene>
    <name evidence="1" type="primary">ccoS</name>
    <name evidence="2" type="ORF">ACD591_14580</name>
    <name evidence="1" type="ORF">FOE74_04745</name>
</gene>
<organism evidence="1 3">
    <name type="scientific">Rufibacter glacialis</name>
    <dbReference type="NCBI Taxonomy" id="1259555"/>
    <lineage>
        <taxon>Bacteria</taxon>
        <taxon>Pseudomonadati</taxon>
        <taxon>Bacteroidota</taxon>
        <taxon>Cytophagia</taxon>
        <taxon>Cytophagales</taxon>
        <taxon>Hymenobacteraceae</taxon>
        <taxon>Rufibacter</taxon>
    </lineage>
</organism>
<evidence type="ECO:0000313" key="3">
    <source>
        <dbReference type="Proteomes" id="UP000323866"/>
    </source>
</evidence>
<reference evidence="2 4" key="3">
    <citation type="submission" date="2024-08" db="EMBL/GenBank/DDBJ databases">
        <authorList>
            <person name="Wei W."/>
        </authorList>
    </citation>
    <scope>NUCLEOTIDE SEQUENCE [LARGE SCALE GENOMIC DNA]</scope>
    <source>
        <strain evidence="2 4">XU2</strain>
    </source>
</reference>
<dbReference type="Proteomes" id="UP000323866">
    <property type="component" value="Unassembled WGS sequence"/>
</dbReference>
<sequence>MNIIFLLICISLLVAILFLGAFLWAVRSGQYEDDYTPSVRILFDNELTKKQPITSISTKPMEDTAHVS</sequence>
<keyword evidence="4" id="KW-1185">Reference proteome</keyword>
<comment type="caution">
    <text evidence="1">The sequence shown here is derived from an EMBL/GenBank/DDBJ whole genome shotgun (WGS) entry which is preliminary data.</text>
</comment>
<accession>A0A5M8QRG5</accession>
<dbReference type="Proteomes" id="UP001570846">
    <property type="component" value="Unassembled WGS sequence"/>
</dbReference>
<name>A0A5M8QRG5_9BACT</name>
<dbReference type="AlphaFoldDB" id="A0A5M8QRG5"/>
<dbReference type="OrthoDB" id="9802763at2"/>
<dbReference type="PANTHER" id="PTHR41532">
    <property type="entry name" value="FIXS PROTEIN"/>
    <property type="match status" value="1"/>
</dbReference>
<dbReference type="RefSeq" id="WP_149097431.1">
    <property type="nucleotide sequence ID" value="NZ_BMMG01000001.1"/>
</dbReference>
<dbReference type="Pfam" id="PF03597">
    <property type="entry name" value="FixS"/>
    <property type="match status" value="1"/>
</dbReference>
<dbReference type="EMBL" id="JBGOGF010000008">
    <property type="protein sequence ID" value="MFA1772524.1"/>
    <property type="molecule type" value="Genomic_DNA"/>
</dbReference>
<protein>
    <submittedName>
        <fullName evidence="1">Cbb3-type cytochrome oxidase assembly protein CcoS</fullName>
    </submittedName>
</protein>
<evidence type="ECO:0000313" key="2">
    <source>
        <dbReference type="EMBL" id="MFA1772524.1"/>
    </source>
</evidence>
<dbReference type="EMBL" id="VKKZ01000010">
    <property type="protein sequence ID" value="KAA6437811.1"/>
    <property type="molecule type" value="Genomic_DNA"/>
</dbReference>
<dbReference type="NCBIfam" id="TIGR00847">
    <property type="entry name" value="ccoS"/>
    <property type="match status" value="1"/>
</dbReference>
<dbReference type="PANTHER" id="PTHR41532:SF1">
    <property type="entry name" value="FIXS PROTEIN"/>
    <property type="match status" value="1"/>
</dbReference>
<evidence type="ECO:0000313" key="1">
    <source>
        <dbReference type="EMBL" id="KAA6437811.1"/>
    </source>
</evidence>
<proteinExistence type="predicted"/>
<reference evidence="1 3" key="2">
    <citation type="submission" date="2019-09" db="EMBL/GenBank/DDBJ databases">
        <title>A bacterium isolated from glacier soil.</title>
        <authorList>
            <person name="Liu Q."/>
        </authorList>
    </citation>
    <scope>NUCLEOTIDE SEQUENCE [LARGE SCALE GENOMIC DNA]</scope>
    <source>
        <strain evidence="1 3">MDT1-10-3</strain>
    </source>
</reference>
<evidence type="ECO:0000313" key="4">
    <source>
        <dbReference type="Proteomes" id="UP001570846"/>
    </source>
</evidence>
<dbReference type="InterPro" id="IPR004714">
    <property type="entry name" value="Cyt_oxidase_maturation_cbb3"/>
</dbReference>
<reference evidence="1 3" key="1">
    <citation type="submission" date="2019-07" db="EMBL/GenBank/DDBJ databases">
        <authorList>
            <person name="Qu J.-H."/>
        </authorList>
    </citation>
    <scope>NUCLEOTIDE SEQUENCE [LARGE SCALE GENOMIC DNA]</scope>
    <source>
        <strain evidence="1 3">MDT1-10-3</strain>
    </source>
</reference>